<dbReference type="PROSITE" id="PS50109">
    <property type="entry name" value="HIS_KIN"/>
    <property type="match status" value="1"/>
</dbReference>
<evidence type="ECO:0000256" key="2">
    <source>
        <dbReference type="ARBA" id="ARBA00004370"/>
    </source>
</evidence>
<dbReference type="Proteomes" id="UP000036867">
    <property type="component" value="Unassembled WGS sequence"/>
</dbReference>
<comment type="subcellular location">
    <subcellularLocation>
        <location evidence="2">Membrane</location>
    </subcellularLocation>
</comment>
<dbReference type="InterPro" id="IPR005467">
    <property type="entry name" value="His_kinase_dom"/>
</dbReference>
<keyword evidence="11" id="KW-0472">Membrane</keyword>
<dbReference type="InterPro" id="IPR036097">
    <property type="entry name" value="HisK_dim/P_sf"/>
</dbReference>
<dbReference type="FunFam" id="1.10.287.130:FF:000001">
    <property type="entry name" value="Two-component sensor histidine kinase"/>
    <property type="match status" value="1"/>
</dbReference>
<dbReference type="SMART" id="SM00387">
    <property type="entry name" value="HATPase_c"/>
    <property type="match status" value="1"/>
</dbReference>
<protein>
    <recommendedName>
        <fullName evidence="3">histidine kinase</fullName>
        <ecNumber evidence="3">2.7.13.3</ecNumber>
    </recommendedName>
</protein>
<keyword evidence="8" id="KW-0067">ATP-binding</keyword>
<keyword evidence="4" id="KW-0597">Phosphoprotein</keyword>
<proteinExistence type="predicted"/>
<keyword evidence="11" id="KW-1133">Transmembrane helix</keyword>
<evidence type="ECO:0000256" key="8">
    <source>
        <dbReference type="ARBA" id="ARBA00022840"/>
    </source>
</evidence>
<keyword evidence="9" id="KW-0902">Two-component regulatory system</keyword>
<dbReference type="Gene3D" id="1.10.287.130">
    <property type="match status" value="1"/>
</dbReference>
<dbReference type="GO" id="GO:0030295">
    <property type="term" value="F:protein kinase activator activity"/>
    <property type="evidence" value="ECO:0007669"/>
    <property type="project" value="TreeGrafter"/>
</dbReference>
<evidence type="ECO:0000256" key="10">
    <source>
        <dbReference type="SAM" id="Coils"/>
    </source>
</evidence>
<evidence type="ECO:0000256" key="5">
    <source>
        <dbReference type="ARBA" id="ARBA00022679"/>
    </source>
</evidence>
<evidence type="ECO:0000256" key="1">
    <source>
        <dbReference type="ARBA" id="ARBA00000085"/>
    </source>
</evidence>
<dbReference type="SUPFAM" id="SSF47384">
    <property type="entry name" value="Homodimeric domain of signal transducing histidine kinase"/>
    <property type="match status" value="1"/>
</dbReference>
<feature type="domain" description="Histidine kinase" evidence="12">
    <location>
        <begin position="250"/>
        <end position="476"/>
    </location>
</feature>
<dbReference type="SUPFAM" id="SSF55874">
    <property type="entry name" value="ATPase domain of HSP90 chaperone/DNA topoisomerase II/histidine kinase"/>
    <property type="match status" value="1"/>
</dbReference>
<dbReference type="GO" id="GO:0016020">
    <property type="term" value="C:membrane"/>
    <property type="evidence" value="ECO:0007669"/>
    <property type="project" value="UniProtKB-SubCell"/>
</dbReference>
<keyword evidence="14" id="KW-1185">Reference proteome</keyword>
<feature type="coiled-coil region" evidence="10">
    <location>
        <begin position="223"/>
        <end position="250"/>
    </location>
</feature>
<evidence type="ECO:0000259" key="12">
    <source>
        <dbReference type="PROSITE" id="PS50109"/>
    </source>
</evidence>
<dbReference type="GO" id="GO:0000155">
    <property type="term" value="F:phosphorelay sensor kinase activity"/>
    <property type="evidence" value="ECO:0007669"/>
    <property type="project" value="InterPro"/>
</dbReference>
<organism evidence="13 14">
    <name type="scientific">Viridibacillus arvi</name>
    <dbReference type="NCBI Taxonomy" id="263475"/>
    <lineage>
        <taxon>Bacteria</taxon>
        <taxon>Bacillati</taxon>
        <taxon>Bacillota</taxon>
        <taxon>Bacilli</taxon>
        <taxon>Bacillales</taxon>
        <taxon>Caryophanaceae</taxon>
        <taxon>Viridibacillus</taxon>
    </lineage>
</organism>
<feature type="transmembrane region" description="Helical" evidence="11">
    <location>
        <begin position="9"/>
        <end position="34"/>
    </location>
</feature>
<evidence type="ECO:0000256" key="4">
    <source>
        <dbReference type="ARBA" id="ARBA00022553"/>
    </source>
</evidence>
<dbReference type="CDD" id="cd00075">
    <property type="entry name" value="HATPase"/>
    <property type="match status" value="1"/>
</dbReference>
<dbReference type="GO" id="GO:0005524">
    <property type="term" value="F:ATP binding"/>
    <property type="evidence" value="ECO:0007669"/>
    <property type="project" value="UniProtKB-KW"/>
</dbReference>
<dbReference type="GeneID" id="301137809"/>
<accession>A0A0M0LGC7</accession>
<dbReference type="Pfam" id="PF00512">
    <property type="entry name" value="HisKA"/>
    <property type="match status" value="1"/>
</dbReference>
<dbReference type="GO" id="GO:0000156">
    <property type="term" value="F:phosphorelay response regulator activity"/>
    <property type="evidence" value="ECO:0007669"/>
    <property type="project" value="TreeGrafter"/>
</dbReference>
<dbReference type="STRING" id="263475.AMD00_17090"/>
<dbReference type="EMBL" id="LILB01000005">
    <property type="protein sequence ID" value="KOO50011.1"/>
    <property type="molecule type" value="Genomic_DNA"/>
</dbReference>
<dbReference type="InterPro" id="IPR036890">
    <property type="entry name" value="HATPase_C_sf"/>
</dbReference>
<dbReference type="RefSeq" id="WP_053418192.1">
    <property type="nucleotide sequence ID" value="NZ_LILB01000005.1"/>
</dbReference>
<evidence type="ECO:0000313" key="13">
    <source>
        <dbReference type="EMBL" id="KOO50011.1"/>
    </source>
</evidence>
<name>A0A0M0LGC7_9BACL</name>
<dbReference type="PANTHER" id="PTHR42878">
    <property type="entry name" value="TWO-COMPONENT HISTIDINE KINASE"/>
    <property type="match status" value="1"/>
</dbReference>
<dbReference type="PANTHER" id="PTHR42878:SF7">
    <property type="entry name" value="SENSOR HISTIDINE KINASE GLRK"/>
    <property type="match status" value="1"/>
</dbReference>
<keyword evidence="11" id="KW-0812">Transmembrane</keyword>
<dbReference type="CDD" id="cd00082">
    <property type="entry name" value="HisKA"/>
    <property type="match status" value="1"/>
</dbReference>
<dbReference type="InterPro" id="IPR003661">
    <property type="entry name" value="HisK_dim/P_dom"/>
</dbReference>
<dbReference type="OrthoDB" id="368131at2"/>
<comment type="catalytic activity">
    <reaction evidence="1">
        <text>ATP + protein L-histidine = ADP + protein N-phospho-L-histidine.</text>
        <dbReference type="EC" id="2.7.13.3"/>
    </reaction>
</comment>
<dbReference type="InterPro" id="IPR050351">
    <property type="entry name" value="BphY/WalK/GraS-like"/>
</dbReference>
<evidence type="ECO:0000256" key="6">
    <source>
        <dbReference type="ARBA" id="ARBA00022741"/>
    </source>
</evidence>
<dbReference type="Gene3D" id="3.30.565.10">
    <property type="entry name" value="Histidine kinase-like ATPase, C-terminal domain"/>
    <property type="match status" value="1"/>
</dbReference>
<dbReference type="InterPro" id="IPR004358">
    <property type="entry name" value="Sig_transdc_His_kin-like_C"/>
</dbReference>
<keyword evidence="7" id="KW-0418">Kinase</keyword>
<evidence type="ECO:0000256" key="11">
    <source>
        <dbReference type="SAM" id="Phobius"/>
    </source>
</evidence>
<dbReference type="SMART" id="SM00388">
    <property type="entry name" value="HisKA"/>
    <property type="match status" value="1"/>
</dbReference>
<dbReference type="GO" id="GO:0007234">
    <property type="term" value="P:osmosensory signaling via phosphorelay pathway"/>
    <property type="evidence" value="ECO:0007669"/>
    <property type="project" value="TreeGrafter"/>
</dbReference>
<dbReference type="EC" id="2.7.13.3" evidence="3"/>
<feature type="transmembrane region" description="Helical" evidence="11">
    <location>
        <begin position="160"/>
        <end position="183"/>
    </location>
</feature>
<gene>
    <name evidence="13" type="ORF">AMD00_17090</name>
</gene>
<evidence type="ECO:0000256" key="7">
    <source>
        <dbReference type="ARBA" id="ARBA00022777"/>
    </source>
</evidence>
<evidence type="ECO:0000256" key="3">
    <source>
        <dbReference type="ARBA" id="ARBA00012438"/>
    </source>
</evidence>
<evidence type="ECO:0000313" key="14">
    <source>
        <dbReference type="Proteomes" id="UP000036867"/>
    </source>
</evidence>
<dbReference type="InterPro" id="IPR003594">
    <property type="entry name" value="HATPase_dom"/>
</dbReference>
<sequence length="476" mass="54534">MRWRITGRFLWSVVMIVIIVGIINTVLLVGLLLYRSTIPALNTSDTSAEEFTRSFSKYVEIKNGLPIVNDEGVKALQDMHAWVQFLDSKGNQVAAYETPDNLAKSYSPAEVVQMYKYKEVDGNTTVYVSTIDDLDYFIGVKNYGVGRYVLTYDYDQFFKFINLLLIAFLIVDVLIALVIGVLFTRHLTKPIHILIDFIGQLRNRQFKKINVPNGVYKDVFLNVNELSIKLSEHEKERNRLDQMREEWISNVSHDMKTPLASIQGYAELMKDDADNLTADEVQEFSTIIEKKSIYMKDLLDDLNLTTRLRNQQLPLHFEDINIVSFIRELTIELLNDPQFGERQVEFVSNVNKIVHKVDKKLLKRAILNFIYNALVHNDENVCVTIKIDDIYPQCGQAEDSQPNLYKTQIMIIDNGRGISPEDIKQVFDRYYRGSNTKNTHGTGLGMAIARDIIFAHNGDLQLTSALNEGTTITILL</sequence>
<comment type="caution">
    <text evidence="13">The sequence shown here is derived from an EMBL/GenBank/DDBJ whole genome shotgun (WGS) entry which is preliminary data.</text>
</comment>
<dbReference type="PRINTS" id="PR00344">
    <property type="entry name" value="BCTRLSENSOR"/>
</dbReference>
<dbReference type="PATRIC" id="fig|263475.3.peg.4711"/>
<evidence type="ECO:0000256" key="9">
    <source>
        <dbReference type="ARBA" id="ARBA00023012"/>
    </source>
</evidence>
<dbReference type="AlphaFoldDB" id="A0A0M0LGC7"/>
<reference evidence="14" key="1">
    <citation type="submission" date="2015-08" db="EMBL/GenBank/DDBJ databases">
        <title>Fjat-10028 dsm 16317.</title>
        <authorList>
            <person name="Liu B."/>
            <person name="Wang J."/>
            <person name="Zhu Y."/>
            <person name="Liu G."/>
            <person name="Chen Q."/>
            <person name="Chen Z."/>
            <person name="Lan J."/>
            <person name="Che J."/>
            <person name="Ge C."/>
            <person name="Shi H."/>
            <person name="Pan Z."/>
            <person name="Liu X."/>
        </authorList>
    </citation>
    <scope>NUCLEOTIDE SEQUENCE [LARGE SCALE GENOMIC DNA]</scope>
    <source>
        <strain evidence="14">DSM 16317</strain>
    </source>
</reference>
<keyword evidence="5" id="KW-0808">Transferase</keyword>
<keyword evidence="6" id="KW-0547">Nucleotide-binding</keyword>
<keyword evidence="10" id="KW-0175">Coiled coil</keyword>
<dbReference type="Pfam" id="PF02518">
    <property type="entry name" value="HATPase_c"/>
    <property type="match status" value="1"/>
</dbReference>